<dbReference type="EMBL" id="JACHKT010000003">
    <property type="protein sequence ID" value="MBB6001978.1"/>
    <property type="molecule type" value="Genomic_DNA"/>
</dbReference>
<dbReference type="InterPro" id="IPR041685">
    <property type="entry name" value="AAA_GajA/Old/RecF-like"/>
</dbReference>
<dbReference type="PANTHER" id="PTHR43581">
    <property type="entry name" value="ATP/GTP PHOSPHATASE"/>
    <property type="match status" value="1"/>
</dbReference>
<dbReference type="InterPro" id="IPR051396">
    <property type="entry name" value="Bact_Antivir_Def_Nuclease"/>
</dbReference>
<dbReference type="Proteomes" id="UP000524404">
    <property type="component" value="Unassembled WGS sequence"/>
</dbReference>
<dbReference type="Gene3D" id="3.40.50.300">
    <property type="entry name" value="P-loop containing nucleotide triphosphate hydrolases"/>
    <property type="match status" value="2"/>
</dbReference>
<dbReference type="PANTHER" id="PTHR43581:SF4">
    <property type="entry name" value="ATP_GTP PHOSPHATASE"/>
    <property type="match status" value="1"/>
</dbReference>
<dbReference type="SUPFAM" id="SSF52540">
    <property type="entry name" value="P-loop containing nucleoside triphosphate hydrolases"/>
    <property type="match status" value="1"/>
</dbReference>
<comment type="caution">
    <text evidence="2">The sequence shown here is derived from an EMBL/GenBank/DDBJ whole genome shotgun (WGS) entry which is preliminary data.</text>
</comment>
<dbReference type="AlphaFoldDB" id="A0A841EMK7"/>
<name>A0A841EMK7_9BACT</name>
<reference evidence="2 3" key="1">
    <citation type="submission" date="2020-08" db="EMBL/GenBank/DDBJ databases">
        <title>Functional genomics of gut bacteria from endangered species of beetles.</title>
        <authorList>
            <person name="Carlos-Shanley C."/>
        </authorList>
    </citation>
    <scope>NUCLEOTIDE SEQUENCE [LARGE SCALE GENOMIC DNA]</scope>
    <source>
        <strain evidence="2 3">S00070</strain>
    </source>
</reference>
<feature type="domain" description="Endonuclease GajA/Old nuclease/RecF-like AAA" evidence="1">
    <location>
        <begin position="2"/>
        <end position="371"/>
    </location>
</feature>
<evidence type="ECO:0000313" key="2">
    <source>
        <dbReference type="EMBL" id="MBB6001978.1"/>
    </source>
</evidence>
<sequence length="470" mass="54493">MQKIVVKNFRQITSAEIEIKNILFLIGEQASGKSTLAKLIYFFKSLKEDYFNLIYENAKESNEVLATQFVNKIQDKFKVYFGYTSELENDFEIVFYYNIHTVDVKQNPFLKLCKKNNSLNVEFEGKYFNKINKQTGLLIKEINAFANSQTKPSENNYIVLERAKTRMINGISKKVNILFHDDYVPMFFPAGRNITVSYPEQFQTLFFGNLYNTPKSNEETPKSADMHLMKAFILHSKFLYDYFKSNNFDLLINNNEQEFISNRILSFFKINAEYILQGKYDNSDGVEKIVYNSLLNKSVTLNAASSGQQEAIRVIQDLFYLLYENQKSFRIIEEPEAHLYPKAQKKLMELLALVINKTQSQVIITTHSPYVLSILNNLLMYSEVTKNRPTAISSIVNHFGTGNLDEQKNERINILPDEVRAYALSFNDQIYCHSIIDAETGLIGENYLDSITEELNNDFDTLYSLNFSKN</sequence>
<accession>A0A841EMK7</accession>
<dbReference type="InterPro" id="IPR027417">
    <property type="entry name" value="P-loop_NTPase"/>
</dbReference>
<protein>
    <submittedName>
        <fullName evidence="2">Putative ATPase</fullName>
    </submittedName>
</protein>
<dbReference type="Pfam" id="PF13175">
    <property type="entry name" value="AAA_15"/>
    <property type="match status" value="1"/>
</dbReference>
<keyword evidence="3" id="KW-1185">Reference proteome</keyword>
<evidence type="ECO:0000313" key="3">
    <source>
        <dbReference type="Proteomes" id="UP000524404"/>
    </source>
</evidence>
<dbReference type="RefSeq" id="WP_184130114.1">
    <property type="nucleotide sequence ID" value="NZ_JACHKT010000003.1"/>
</dbReference>
<evidence type="ECO:0000259" key="1">
    <source>
        <dbReference type="Pfam" id="PF13175"/>
    </source>
</evidence>
<proteinExistence type="predicted"/>
<organism evidence="2 3">
    <name type="scientific">Arcicella rosea</name>
    <dbReference type="NCBI Taxonomy" id="502909"/>
    <lineage>
        <taxon>Bacteria</taxon>
        <taxon>Pseudomonadati</taxon>
        <taxon>Bacteroidota</taxon>
        <taxon>Cytophagia</taxon>
        <taxon>Cytophagales</taxon>
        <taxon>Flectobacillaceae</taxon>
        <taxon>Arcicella</taxon>
    </lineage>
</organism>
<gene>
    <name evidence="2" type="ORF">HNP25_000627</name>
</gene>